<name>A0A9P5X126_9AGAR</name>
<evidence type="ECO:0000256" key="1">
    <source>
        <dbReference type="SAM" id="MobiDB-lite"/>
    </source>
</evidence>
<keyword evidence="3" id="KW-1185">Reference proteome</keyword>
<proteinExistence type="predicted"/>
<dbReference type="EMBL" id="MU151558">
    <property type="protein sequence ID" value="KAF9442848.1"/>
    <property type="molecule type" value="Genomic_DNA"/>
</dbReference>
<accession>A0A9P5X126</accession>
<gene>
    <name evidence="2" type="ORF">P691DRAFT_680679</name>
</gene>
<sequence length="115" mass="12978">MSLRFGPDGKPNGPGRFPHLRIKPTPPRVDPHAKAPPGLPKNFYDNDWYQSLDQIERRKLDAQEAVDLSFPKMIIWSVLHLSIHIASNQASSVLQNASNMSDCKLIARCHLEIQP</sequence>
<protein>
    <submittedName>
        <fullName evidence="2">Uncharacterized protein</fullName>
    </submittedName>
</protein>
<feature type="region of interest" description="Disordered" evidence="1">
    <location>
        <begin position="1"/>
        <end position="38"/>
    </location>
</feature>
<reference evidence="2" key="1">
    <citation type="submission" date="2020-11" db="EMBL/GenBank/DDBJ databases">
        <authorList>
            <consortium name="DOE Joint Genome Institute"/>
            <person name="Ahrendt S."/>
            <person name="Riley R."/>
            <person name="Andreopoulos W."/>
            <person name="Labutti K."/>
            <person name="Pangilinan J."/>
            <person name="Ruiz-Duenas F.J."/>
            <person name="Barrasa J.M."/>
            <person name="Sanchez-Garcia M."/>
            <person name="Camarero S."/>
            <person name="Miyauchi S."/>
            <person name="Serrano A."/>
            <person name="Linde D."/>
            <person name="Babiker R."/>
            <person name="Drula E."/>
            <person name="Ayuso-Fernandez I."/>
            <person name="Pacheco R."/>
            <person name="Padilla G."/>
            <person name="Ferreira P."/>
            <person name="Barriuso J."/>
            <person name="Kellner H."/>
            <person name="Castanera R."/>
            <person name="Alfaro M."/>
            <person name="Ramirez L."/>
            <person name="Pisabarro A.G."/>
            <person name="Kuo A."/>
            <person name="Tritt A."/>
            <person name="Lipzen A."/>
            <person name="He G."/>
            <person name="Yan M."/>
            <person name="Ng V."/>
            <person name="Cullen D."/>
            <person name="Martin F."/>
            <person name="Rosso M.-N."/>
            <person name="Henrissat B."/>
            <person name="Hibbett D."/>
            <person name="Martinez A.T."/>
            <person name="Grigoriev I.V."/>
        </authorList>
    </citation>
    <scope>NUCLEOTIDE SEQUENCE</scope>
    <source>
        <strain evidence="2">MF-IS2</strain>
    </source>
</reference>
<evidence type="ECO:0000313" key="2">
    <source>
        <dbReference type="EMBL" id="KAF9442848.1"/>
    </source>
</evidence>
<dbReference type="Proteomes" id="UP000807342">
    <property type="component" value="Unassembled WGS sequence"/>
</dbReference>
<dbReference type="OrthoDB" id="3263746at2759"/>
<comment type="caution">
    <text evidence="2">The sequence shown here is derived from an EMBL/GenBank/DDBJ whole genome shotgun (WGS) entry which is preliminary data.</text>
</comment>
<organism evidence="2 3">
    <name type="scientific">Macrolepiota fuliginosa MF-IS2</name>
    <dbReference type="NCBI Taxonomy" id="1400762"/>
    <lineage>
        <taxon>Eukaryota</taxon>
        <taxon>Fungi</taxon>
        <taxon>Dikarya</taxon>
        <taxon>Basidiomycota</taxon>
        <taxon>Agaricomycotina</taxon>
        <taxon>Agaricomycetes</taxon>
        <taxon>Agaricomycetidae</taxon>
        <taxon>Agaricales</taxon>
        <taxon>Agaricineae</taxon>
        <taxon>Agaricaceae</taxon>
        <taxon>Macrolepiota</taxon>
    </lineage>
</organism>
<evidence type="ECO:0000313" key="3">
    <source>
        <dbReference type="Proteomes" id="UP000807342"/>
    </source>
</evidence>
<dbReference type="AlphaFoldDB" id="A0A9P5X126"/>